<dbReference type="Gene3D" id="1.10.10.60">
    <property type="entry name" value="Homeodomain-like"/>
    <property type="match status" value="1"/>
</dbReference>
<dbReference type="SUPFAM" id="SSF51215">
    <property type="entry name" value="Regulatory protein AraC"/>
    <property type="match status" value="1"/>
</dbReference>
<dbReference type="Gene3D" id="2.60.120.10">
    <property type="entry name" value="Jelly Rolls"/>
    <property type="match status" value="1"/>
</dbReference>
<dbReference type="InterPro" id="IPR018060">
    <property type="entry name" value="HTH_AraC"/>
</dbReference>
<dbReference type="Pfam" id="PF07883">
    <property type="entry name" value="Cupin_2"/>
    <property type="match status" value="1"/>
</dbReference>
<sequence>MTSAARVALGVRHYGAAPGSHHHDHAQVLWSLRGALALEVDGRGMVLDAGQAVLLLPGQRHDFHSDTGSRCLVLDTDDAHWLRRPTRPDHPEASHHLAAYCAHALHQPDPPDAQLLAMLLARSWSAASPAPRARRDVDWPALSAWVLERLQRPLSGADLAARALLSESQFRARCRDALGCSPMEWVRRLRLERYAALRDSGIDVAQAARRVGYASPSALTAARRRARARD</sequence>
<dbReference type="SMART" id="SM00342">
    <property type="entry name" value="HTH_ARAC"/>
    <property type="match status" value="1"/>
</dbReference>
<dbReference type="InterPro" id="IPR013096">
    <property type="entry name" value="Cupin_2"/>
</dbReference>
<keyword evidence="3" id="KW-0804">Transcription</keyword>
<proteinExistence type="predicted"/>
<dbReference type="EMBL" id="MLJW01003076">
    <property type="protein sequence ID" value="OIQ72918.1"/>
    <property type="molecule type" value="Genomic_DNA"/>
</dbReference>
<dbReference type="InterPro" id="IPR014710">
    <property type="entry name" value="RmlC-like_jellyroll"/>
</dbReference>
<dbReference type="AlphaFoldDB" id="A0A1J5PMY9"/>
<evidence type="ECO:0000313" key="5">
    <source>
        <dbReference type="EMBL" id="OIQ72918.1"/>
    </source>
</evidence>
<dbReference type="GO" id="GO:0043565">
    <property type="term" value="F:sequence-specific DNA binding"/>
    <property type="evidence" value="ECO:0007669"/>
    <property type="project" value="InterPro"/>
</dbReference>
<keyword evidence="2" id="KW-0238">DNA-binding</keyword>
<comment type="caution">
    <text evidence="5">The sequence shown here is derived from an EMBL/GenBank/DDBJ whole genome shotgun (WGS) entry which is preliminary data.</text>
</comment>
<dbReference type="InterPro" id="IPR050204">
    <property type="entry name" value="AraC_XylS_family_regulators"/>
</dbReference>
<dbReference type="PANTHER" id="PTHR46796:SF10">
    <property type="entry name" value="TRANSCRIPTIONAL ACTIVATOR FEAR"/>
    <property type="match status" value="1"/>
</dbReference>
<gene>
    <name evidence="5" type="ORF">GALL_454500</name>
</gene>
<dbReference type="GO" id="GO:0003700">
    <property type="term" value="F:DNA-binding transcription factor activity"/>
    <property type="evidence" value="ECO:0007669"/>
    <property type="project" value="InterPro"/>
</dbReference>
<dbReference type="PANTHER" id="PTHR46796">
    <property type="entry name" value="HTH-TYPE TRANSCRIPTIONAL ACTIVATOR RHAS-RELATED"/>
    <property type="match status" value="1"/>
</dbReference>
<reference evidence="5" key="1">
    <citation type="submission" date="2016-10" db="EMBL/GenBank/DDBJ databases">
        <title>Sequence of Gallionella enrichment culture.</title>
        <authorList>
            <person name="Poehlein A."/>
            <person name="Muehling M."/>
            <person name="Daniel R."/>
        </authorList>
    </citation>
    <scope>NUCLEOTIDE SEQUENCE</scope>
</reference>
<accession>A0A1J5PMY9</accession>
<dbReference type="PROSITE" id="PS01124">
    <property type="entry name" value="HTH_ARAC_FAMILY_2"/>
    <property type="match status" value="1"/>
</dbReference>
<evidence type="ECO:0000256" key="2">
    <source>
        <dbReference type="ARBA" id="ARBA00023125"/>
    </source>
</evidence>
<dbReference type="Pfam" id="PF12833">
    <property type="entry name" value="HTH_18"/>
    <property type="match status" value="1"/>
</dbReference>
<evidence type="ECO:0000256" key="1">
    <source>
        <dbReference type="ARBA" id="ARBA00023015"/>
    </source>
</evidence>
<evidence type="ECO:0000256" key="3">
    <source>
        <dbReference type="ARBA" id="ARBA00023163"/>
    </source>
</evidence>
<keyword evidence="1" id="KW-0805">Transcription regulation</keyword>
<organism evidence="5">
    <name type="scientific">mine drainage metagenome</name>
    <dbReference type="NCBI Taxonomy" id="410659"/>
    <lineage>
        <taxon>unclassified sequences</taxon>
        <taxon>metagenomes</taxon>
        <taxon>ecological metagenomes</taxon>
    </lineage>
</organism>
<protein>
    <submittedName>
        <fullName evidence="5">Transcriptional activator FtrA</fullName>
    </submittedName>
</protein>
<name>A0A1J5PMY9_9ZZZZ</name>
<evidence type="ECO:0000259" key="4">
    <source>
        <dbReference type="PROSITE" id="PS01124"/>
    </source>
</evidence>
<feature type="domain" description="HTH araC/xylS-type" evidence="4">
    <location>
        <begin position="140"/>
        <end position="230"/>
    </location>
</feature>
<dbReference type="InterPro" id="IPR037923">
    <property type="entry name" value="HTH-like"/>
</dbReference>